<sequence>MLKIKIGTVGGLLGLSLLCLWLTGCAQDSALDKVSFQQEDEVALIPVEHFFNEQAVSGLKGSKDGQWLAFFKEYQGSKNIYLMQTGGGLDTALPITTSKDPISEFYWSTQANELFFLKDSEGNENTQLYQLTFNEDKTQPQVSISQVVIPQVTITALTDNKQARYDFIGQIKDKPDTLVVMSNQNNAERSDLYHLNVNTQKISAIFSNDYGLLGVEVNNEGLPVVGVGANPNNTSTLYIQTGDTWQALFTTQFGELVELYGFDEKNGLAYISANIDGRDKMQLIRVALDTGKLTTLHQDPLNESDVYDVTFNENGVPVAVSYYGGRLRTYPLNKEFAHHWDNINGYFKRDVEISISSLDETTGLWQLNVGSDVEMGSDYRYNANTQKVSVLLVTEPTIAPELLSQRQSITYQARDGVTIQAYLTLPKGKSQQLPTIILPHGGPWSRDYWRLSSGYFHPVAQLLANRGYVVLQPNFRASTGFGKHFFNLGNKSWGTGGMQDDLTDGVQFLIDKGIADKQRVGIMGGSYGGYAALAGITFTPDLYQAAVSYVGPSSLITLLESFPERFRPYLGRFYNAVGDPQVEADRKDMQARSPIEFVERIKTPLLLVQGANDPRVTQQESDNIAKVMFKQSLPVEYILAKDEGHGFSKRQNKLAYIVAMEQFFAKHLGGRADNNATSTISAHLDTLKVDVSRL</sequence>
<dbReference type="InterPro" id="IPR029058">
    <property type="entry name" value="AB_hydrolase_fold"/>
</dbReference>
<evidence type="ECO:0000259" key="2">
    <source>
        <dbReference type="Pfam" id="PF00326"/>
    </source>
</evidence>
<dbReference type="InterPro" id="IPR001375">
    <property type="entry name" value="Peptidase_S9_cat"/>
</dbReference>
<dbReference type="SUPFAM" id="SSF82171">
    <property type="entry name" value="DPP6 N-terminal domain-like"/>
    <property type="match status" value="1"/>
</dbReference>
<evidence type="ECO:0000256" key="1">
    <source>
        <dbReference type="ARBA" id="ARBA00022801"/>
    </source>
</evidence>
<name>A0ABT0LEH2_9GAMM</name>
<gene>
    <name evidence="3" type="ORF">L2764_13985</name>
</gene>
<dbReference type="InterPro" id="IPR011042">
    <property type="entry name" value="6-blade_b-propeller_TolB-like"/>
</dbReference>
<dbReference type="PROSITE" id="PS51257">
    <property type="entry name" value="PROKAR_LIPOPROTEIN"/>
    <property type="match status" value="1"/>
</dbReference>
<organism evidence="3 4">
    <name type="scientific">Shewanella surugensis</name>
    <dbReference type="NCBI Taxonomy" id="212020"/>
    <lineage>
        <taxon>Bacteria</taxon>
        <taxon>Pseudomonadati</taxon>
        <taxon>Pseudomonadota</taxon>
        <taxon>Gammaproteobacteria</taxon>
        <taxon>Alteromonadales</taxon>
        <taxon>Shewanellaceae</taxon>
        <taxon>Shewanella</taxon>
    </lineage>
</organism>
<dbReference type="SUPFAM" id="SSF53474">
    <property type="entry name" value="alpha/beta-Hydrolases"/>
    <property type="match status" value="1"/>
</dbReference>
<evidence type="ECO:0000313" key="3">
    <source>
        <dbReference type="EMBL" id="MCL1125556.1"/>
    </source>
</evidence>
<dbReference type="EMBL" id="JAKIKS010000053">
    <property type="protein sequence ID" value="MCL1125556.1"/>
    <property type="molecule type" value="Genomic_DNA"/>
</dbReference>
<proteinExistence type="predicted"/>
<keyword evidence="4" id="KW-1185">Reference proteome</keyword>
<reference evidence="3 4" key="1">
    <citation type="submission" date="2022-01" db="EMBL/GenBank/DDBJ databases">
        <title>Whole genome-based taxonomy of the Shewanellaceae.</title>
        <authorList>
            <person name="Martin-Rodriguez A.J."/>
        </authorList>
    </citation>
    <scope>NUCLEOTIDE SEQUENCE [LARGE SCALE GENOMIC DNA]</scope>
    <source>
        <strain evidence="3 4">DSM 17177</strain>
    </source>
</reference>
<dbReference type="PANTHER" id="PTHR42776">
    <property type="entry name" value="SERINE PEPTIDASE S9 FAMILY MEMBER"/>
    <property type="match status" value="1"/>
</dbReference>
<accession>A0ABT0LEH2</accession>
<keyword evidence="1" id="KW-0378">Hydrolase</keyword>
<dbReference type="Gene3D" id="3.40.50.1820">
    <property type="entry name" value="alpha/beta hydrolase"/>
    <property type="match status" value="1"/>
</dbReference>
<protein>
    <submittedName>
        <fullName evidence="3">S9 family peptidase</fullName>
    </submittedName>
</protein>
<dbReference type="RefSeq" id="WP_248940870.1">
    <property type="nucleotide sequence ID" value="NZ_JAKIKS010000053.1"/>
</dbReference>
<comment type="caution">
    <text evidence="3">The sequence shown here is derived from an EMBL/GenBank/DDBJ whole genome shotgun (WGS) entry which is preliminary data.</text>
</comment>
<dbReference type="Gene3D" id="2.120.10.30">
    <property type="entry name" value="TolB, C-terminal domain"/>
    <property type="match status" value="1"/>
</dbReference>
<feature type="domain" description="Peptidase S9 prolyl oligopeptidase catalytic" evidence="2">
    <location>
        <begin position="458"/>
        <end position="670"/>
    </location>
</feature>
<dbReference type="Pfam" id="PF00326">
    <property type="entry name" value="Peptidase_S9"/>
    <property type="match status" value="1"/>
</dbReference>
<dbReference type="Proteomes" id="UP001203423">
    <property type="component" value="Unassembled WGS sequence"/>
</dbReference>
<dbReference type="PANTHER" id="PTHR42776:SF27">
    <property type="entry name" value="DIPEPTIDYL PEPTIDASE FAMILY MEMBER 6"/>
    <property type="match status" value="1"/>
</dbReference>
<evidence type="ECO:0000313" key="4">
    <source>
        <dbReference type="Proteomes" id="UP001203423"/>
    </source>
</evidence>